<accession>A0A086ZFN8</accession>
<feature type="transmembrane region" description="Helical" evidence="1">
    <location>
        <begin position="45"/>
        <end position="62"/>
    </location>
</feature>
<dbReference type="AlphaFoldDB" id="A0A086ZFN8"/>
<proteinExistence type="predicted"/>
<reference evidence="3 5" key="2">
    <citation type="submission" date="2020-04" db="EMBL/GenBank/DDBJ databases">
        <authorList>
            <person name="Hitch T.C.A."/>
            <person name="Wylensek D."/>
            <person name="Clavel T."/>
        </authorList>
    </citation>
    <scope>NUCLEOTIDE SEQUENCE [LARGE SCALE GENOMIC DNA]</scope>
    <source>
        <strain evidence="3 5">WCA-130-P53-4B</strain>
    </source>
</reference>
<dbReference type="OrthoDB" id="3240392at2"/>
<keyword evidence="1" id="KW-0812">Transmembrane</keyword>
<keyword evidence="4" id="KW-1185">Reference proteome</keyword>
<reference evidence="2 4" key="1">
    <citation type="submission" date="2014-03" db="EMBL/GenBank/DDBJ databases">
        <title>Genomics of Bifidobacteria.</title>
        <authorList>
            <person name="Ventura M."/>
            <person name="Milani C."/>
            <person name="Lugli G.A."/>
        </authorList>
    </citation>
    <scope>NUCLEOTIDE SEQUENCE [LARGE SCALE GENOMIC DNA]</scope>
    <source>
        <strain evidence="2 4">LMG 10736</strain>
    </source>
</reference>
<dbReference type="Proteomes" id="UP000029093">
    <property type="component" value="Unassembled WGS sequence"/>
</dbReference>
<evidence type="ECO:0000256" key="1">
    <source>
        <dbReference type="SAM" id="Phobius"/>
    </source>
</evidence>
<dbReference type="EMBL" id="JABAGJ010000004">
    <property type="protein sequence ID" value="NMF02383.1"/>
    <property type="molecule type" value="Genomic_DNA"/>
</dbReference>
<dbReference type="Proteomes" id="UP000583419">
    <property type="component" value="Unassembled WGS sequence"/>
</dbReference>
<dbReference type="GeneID" id="303204729"/>
<gene>
    <name evidence="2" type="ORF">BBOU_1625</name>
    <name evidence="3" type="ORF">HF843_04215</name>
</gene>
<evidence type="ECO:0000313" key="4">
    <source>
        <dbReference type="Proteomes" id="UP000029093"/>
    </source>
</evidence>
<dbReference type="RefSeq" id="WP_026503191.1">
    <property type="nucleotide sequence ID" value="NZ_JABAGJ010000004.1"/>
</dbReference>
<comment type="caution">
    <text evidence="2">The sequence shown here is derived from an EMBL/GenBank/DDBJ whole genome shotgun (WGS) entry which is preliminary data.</text>
</comment>
<evidence type="ECO:0000313" key="5">
    <source>
        <dbReference type="Proteomes" id="UP000583419"/>
    </source>
</evidence>
<dbReference type="EMBL" id="JGYQ01000017">
    <property type="protein sequence ID" value="KFI45338.1"/>
    <property type="molecule type" value="Genomic_DNA"/>
</dbReference>
<keyword evidence="1" id="KW-0472">Membrane</keyword>
<name>A0A086ZFN8_9BIFI</name>
<organism evidence="2 4">
    <name type="scientific">Bifidobacterium boum</name>
    <dbReference type="NCBI Taxonomy" id="78343"/>
    <lineage>
        <taxon>Bacteria</taxon>
        <taxon>Bacillati</taxon>
        <taxon>Actinomycetota</taxon>
        <taxon>Actinomycetes</taxon>
        <taxon>Bifidobacteriales</taxon>
        <taxon>Bifidobacteriaceae</taxon>
        <taxon>Bifidobacterium</taxon>
    </lineage>
</organism>
<keyword evidence="1" id="KW-1133">Transmembrane helix</keyword>
<evidence type="ECO:0000313" key="3">
    <source>
        <dbReference type="EMBL" id="NMF02383.1"/>
    </source>
</evidence>
<evidence type="ECO:0000313" key="2">
    <source>
        <dbReference type="EMBL" id="KFI45338.1"/>
    </source>
</evidence>
<protein>
    <submittedName>
        <fullName evidence="2">Uncharacterized protein</fullName>
    </submittedName>
</protein>
<sequence>MALYRPLQPMAPLIALTLGSLSAVSLAQGIVTVSSHASTSTIMEIIAGIIGLTLTMWVIIAMRTTPDDDDDDDTFDNSDVITRDAHTDTTTIER</sequence>